<accession>A0AA36BHT4</accession>
<sequence>MFIYSGCQCQRYEIVPDGTVWLGENVTLMVNIPNMQRPVVWQSRIYTYECDIVCADSDDYKVTQTGDISKLWIREVARSFSKWKVLDKNKAGGEIILDIKVKPKIEIKKNANCEYYVEAHDSYPVTSIECFNENRPLKFTSLNHTKSSDGITISNAGALRFTEFLGNVTCGFTIGEIFRETRRFEVECKVPPEKLNILESAFLFASGIILTMAVIAVKLLCETLKGKKEDLKFEIESGKVSDEPESVMVSKEERREEPEESQRESQDPQSTPESQKECQREPQEPQSIAESQKVRILFIFRVPKRTTGATIDSGITKSSFGNRNILN</sequence>
<feature type="region of interest" description="Disordered" evidence="1">
    <location>
        <begin position="242"/>
        <end position="289"/>
    </location>
</feature>
<evidence type="ECO:0000313" key="2">
    <source>
        <dbReference type="EMBL" id="CAI9734323.1"/>
    </source>
</evidence>
<dbReference type="EMBL" id="OX597829">
    <property type="protein sequence ID" value="CAI9734323.1"/>
    <property type="molecule type" value="Genomic_DNA"/>
</dbReference>
<organism evidence="2 3">
    <name type="scientific">Octopus vulgaris</name>
    <name type="common">Common octopus</name>
    <dbReference type="NCBI Taxonomy" id="6645"/>
    <lineage>
        <taxon>Eukaryota</taxon>
        <taxon>Metazoa</taxon>
        <taxon>Spiralia</taxon>
        <taxon>Lophotrochozoa</taxon>
        <taxon>Mollusca</taxon>
        <taxon>Cephalopoda</taxon>
        <taxon>Coleoidea</taxon>
        <taxon>Octopodiformes</taxon>
        <taxon>Octopoda</taxon>
        <taxon>Incirrata</taxon>
        <taxon>Octopodidae</taxon>
        <taxon>Octopus</taxon>
    </lineage>
</organism>
<reference evidence="2" key="1">
    <citation type="submission" date="2023-08" db="EMBL/GenBank/DDBJ databases">
        <authorList>
            <person name="Alioto T."/>
            <person name="Alioto T."/>
            <person name="Gomez Garrido J."/>
        </authorList>
    </citation>
    <scope>NUCLEOTIDE SEQUENCE</scope>
</reference>
<evidence type="ECO:0000313" key="3">
    <source>
        <dbReference type="Proteomes" id="UP001162480"/>
    </source>
</evidence>
<protein>
    <submittedName>
        <fullName evidence="2">Uncharacterized protein</fullName>
    </submittedName>
</protein>
<dbReference type="AlphaFoldDB" id="A0AA36BHT4"/>
<gene>
    <name evidence="2" type="ORF">OCTVUL_1B023221</name>
</gene>
<keyword evidence="3" id="KW-1185">Reference proteome</keyword>
<dbReference type="Proteomes" id="UP001162480">
    <property type="component" value="Chromosome 16"/>
</dbReference>
<proteinExistence type="predicted"/>
<name>A0AA36BHT4_OCTVU</name>
<feature type="compositionally biased region" description="Basic and acidic residues" evidence="1">
    <location>
        <begin position="274"/>
        <end position="283"/>
    </location>
</feature>
<evidence type="ECO:0000256" key="1">
    <source>
        <dbReference type="SAM" id="MobiDB-lite"/>
    </source>
</evidence>
<feature type="compositionally biased region" description="Basic and acidic residues" evidence="1">
    <location>
        <begin position="250"/>
        <end position="266"/>
    </location>
</feature>